<dbReference type="AlphaFoldDB" id="A0A0Q0C5C9"/>
<evidence type="ECO:0008006" key="3">
    <source>
        <dbReference type="Google" id="ProtNLM"/>
    </source>
</evidence>
<accession>A0A0Q0C5C9</accession>
<protein>
    <recommendedName>
        <fullName evidence="3">Sulfatase-modifying factor enzyme domain-containing protein</fullName>
    </recommendedName>
</protein>
<reference evidence="1 2" key="1">
    <citation type="submission" date="2018-08" db="EMBL/GenBank/DDBJ databases">
        <title>Recombination of ecologically and evolutionarily significant loci maintains genetic cohesion in the Pseudomonas syringae species complex.</title>
        <authorList>
            <person name="Dillon M."/>
            <person name="Thakur S."/>
            <person name="Almeida R.N.D."/>
            <person name="Weir B.S."/>
            <person name="Guttman D.S."/>
        </authorList>
    </citation>
    <scope>NUCLEOTIDE SEQUENCE [LARGE SCALE GENOMIC DNA]</scope>
    <source>
        <strain evidence="1 2">ICMP 4388</strain>
    </source>
</reference>
<sequence>MLCAVVFGEIKSMLEFLRATRDTYVLTDRPGDAPSDVNRKWSIRIGGLHQDHLRDAVNRLRQQHLPRADKPSKKRSLKPTALLDSLAKALGAKSYDHWLTIEQPKIIALLNEHGMSRPVDLIKWATPAFTPLAAQQVADRLFNSGMDIPQRMFTGVGSPLFAASSYGRIDIDTLAGKYFVNDKQRYNFCEQYSEQVVLRAVHMSEKSALSYLDLTGRMLMLNSVREHVDGMFNLLGSNLMQPSTGEPVMRVYNTTESDREWDLCLFQLFRAEIESSSAGWVEVIPVPGNVNVIFLKGQDGTFDWVIRDQRDEALSTNSLHPFFVQSEVPTAMDQGKLLGHLYYSTAIWRERLEHDAESRHYANGGTAANWPGYQALIERELVAAQGFQMPRQPSGRVHGDFFAHRINERCLMVSPLITIAEFQAFSSRTGWRSLRAEKAHLAHFDHFDDLEALNSCDPDELPIALTWLDAVAYCRDFETHSGLPVRLLTIEEWRQITPPPSINFRAINTVRSFKVKSGERPNDPIYEQMGWGVVGSDGELGTNSSDVERVDGVMRFGASLNWVINSEGLPFLSTAGFAEWLADHRHQQAPAGCTATHQSIRGGGVERALCPVHSSMSYKGAKVGFRLCYVANADA</sequence>
<gene>
    <name evidence="1" type="ORF">ALQ37_101643</name>
</gene>
<organism evidence="1 2">
    <name type="scientific">Pseudomonas syringae pv. aptata</name>
    <dbReference type="NCBI Taxonomy" id="83167"/>
    <lineage>
        <taxon>Bacteria</taxon>
        <taxon>Pseudomonadati</taxon>
        <taxon>Pseudomonadota</taxon>
        <taxon>Gammaproteobacteria</taxon>
        <taxon>Pseudomonadales</taxon>
        <taxon>Pseudomonadaceae</taxon>
        <taxon>Pseudomonas</taxon>
        <taxon>Pseudomonas syringae</taxon>
    </lineage>
</organism>
<dbReference type="EMBL" id="RBPX01000301">
    <property type="protein sequence ID" value="RMO60553.1"/>
    <property type="molecule type" value="Genomic_DNA"/>
</dbReference>
<comment type="caution">
    <text evidence="1">The sequence shown here is derived from an EMBL/GenBank/DDBJ whole genome shotgun (WGS) entry which is preliminary data.</text>
</comment>
<evidence type="ECO:0000313" key="2">
    <source>
        <dbReference type="Proteomes" id="UP000274541"/>
    </source>
</evidence>
<dbReference type="SUPFAM" id="SSF56436">
    <property type="entry name" value="C-type lectin-like"/>
    <property type="match status" value="1"/>
</dbReference>
<dbReference type="Proteomes" id="UP000274541">
    <property type="component" value="Unassembled WGS sequence"/>
</dbReference>
<dbReference type="InterPro" id="IPR016187">
    <property type="entry name" value="CTDL_fold"/>
</dbReference>
<proteinExistence type="predicted"/>
<evidence type="ECO:0000313" key="1">
    <source>
        <dbReference type="EMBL" id="RMO60553.1"/>
    </source>
</evidence>
<name>A0A0Q0C5C9_PSEAP</name>